<dbReference type="CDD" id="cd06325">
    <property type="entry name" value="PBP1_ABC_unchar_transporter"/>
    <property type="match status" value="1"/>
</dbReference>
<protein>
    <submittedName>
        <fullName evidence="1">ABC transporter substrate-binding protein</fullName>
    </submittedName>
</protein>
<dbReference type="PROSITE" id="PS51257">
    <property type="entry name" value="PROKAR_LIPOPROTEIN"/>
    <property type="match status" value="1"/>
</dbReference>
<dbReference type="EMBL" id="CP046522">
    <property type="protein sequence ID" value="QGU95656.1"/>
    <property type="molecule type" value="Genomic_DNA"/>
</dbReference>
<gene>
    <name evidence="1" type="ORF">GOM49_11660</name>
</gene>
<dbReference type="PANTHER" id="PTHR35271">
    <property type="entry name" value="ABC TRANSPORTER, SUBSTRATE-BINDING LIPOPROTEIN-RELATED"/>
    <property type="match status" value="1"/>
</dbReference>
<dbReference type="PANTHER" id="PTHR35271:SF1">
    <property type="entry name" value="ABC TRANSPORTER, SUBSTRATE-BINDING LIPOPROTEIN"/>
    <property type="match status" value="1"/>
</dbReference>
<name>A0A6I6EXL5_9CLOT</name>
<keyword evidence="2" id="KW-1185">Reference proteome</keyword>
<evidence type="ECO:0000313" key="1">
    <source>
        <dbReference type="EMBL" id="QGU95656.1"/>
    </source>
</evidence>
<dbReference type="Gene3D" id="3.40.50.2300">
    <property type="match status" value="2"/>
</dbReference>
<dbReference type="SUPFAM" id="SSF53822">
    <property type="entry name" value="Periplasmic binding protein-like I"/>
    <property type="match status" value="1"/>
</dbReference>
<evidence type="ECO:0000313" key="2">
    <source>
        <dbReference type="Proteomes" id="UP000422764"/>
    </source>
</evidence>
<organism evidence="1 2">
    <name type="scientific">Clostridium bovifaecis</name>
    <dbReference type="NCBI Taxonomy" id="2184719"/>
    <lineage>
        <taxon>Bacteria</taxon>
        <taxon>Bacillati</taxon>
        <taxon>Bacillota</taxon>
        <taxon>Clostridia</taxon>
        <taxon>Eubacteriales</taxon>
        <taxon>Clostridiaceae</taxon>
        <taxon>Clostridium</taxon>
    </lineage>
</organism>
<accession>A0A6I6EXL5</accession>
<proteinExistence type="predicted"/>
<dbReference type="Pfam" id="PF04392">
    <property type="entry name" value="ABC_sub_bind"/>
    <property type="match status" value="1"/>
</dbReference>
<sequence>MISKKISILVSSLLVVGILGGCSSNSKTTSSSQGKIQGDLIKIGVTQVIEHPALDSAREGFTTALKDKGYEEGKNIKIDFQNAQGDMPTTQTIAEKFVNDDVKLIAAIATPSAQAAFNATQKAKKNIPIVITAVTDPIQAGLVKALDKPGTNVTGTSDAVSIEGQFELIKKLISNAKNVGIVYNTSETNSEIQVNEAKKAAANFGFNIVTSGITNTNEIPQALNSILGKIDVLYVPTDNMVVAATPTITKQCYSKGIPVIGSEAGQVKNGSVATAGIDYYKLGYETGLKAVEILEGKKPEEISVTTAKETSIVINEDAVKKLNIKIPEDINSKAEKVTGGVK</sequence>
<dbReference type="Proteomes" id="UP000422764">
    <property type="component" value="Chromosome"/>
</dbReference>
<dbReference type="AlphaFoldDB" id="A0A6I6EXL5"/>
<dbReference type="InterPro" id="IPR007487">
    <property type="entry name" value="ABC_transpt-TYRBP-like"/>
</dbReference>
<reference evidence="1 2" key="1">
    <citation type="submission" date="2019-12" db="EMBL/GenBank/DDBJ databases">
        <title>Genome sequenceing of Clostridium bovifaecis.</title>
        <authorList>
            <person name="Yao Y."/>
        </authorList>
    </citation>
    <scope>NUCLEOTIDE SEQUENCE [LARGE SCALE GENOMIC DNA]</scope>
    <source>
        <strain evidence="1 2">BXX</strain>
    </source>
</reference>
<dbReference type="InterPro" id="IPR028082">
    <property type="entry name" value="Peripla_BP_I"/>
</dbReference>